<dbReference type="GO" id="GO:0016787">
    <property type="term" value="F:hydrolase activity"/>
    <property type="evidence" value="ECO:0007669"/>
    <property type="project" value="UniProtKB-KW"/>
</dbReference>
<evidence type="ECO:0000256" key="3">
    <source>
        <dbReference type="ARBA" id="ARBA00022806"/>
    </source>
</evidence>
<dbReference type="PROSITE" id="PS51198">
    <property type="entry name" value="UVRD_HELICASE_ATP_BIND"/>
    <property type="match status" value="1"/>
</dbReference>
<dbReference type="InterPro" id="IPR000212">
    <property type="entry name" value="DNA_helicase_UvrD/REP"/>
</dbReference>
<protein>
    <recommendedName>
        <fullName evidence="5">UvrD-like helicase ATP-binding domain-containing protein</fullName>
    </recommendedName>
</protein>
<dbReference type="GO" id="GO:0043138">
    <property type="term" value="F:3'-5' DNA helicase activity"/>
    <property type="evidence" value="ECO:0007669"/>
    <property type="project" value="TreeGrafter"/>
</dbReference>
<dbReference type="PANTHER" id="PTHR11070">
    <property type="entry name" value="UVRD / RECB / PCRA DNA HELICASE FAMILY MEMBER"/>
    <property type="match status" value="1"/>
</dbReference>
<dbReference type="InterPro" id="IPR027417">
    <property type="entry name" value="P-loop_NTPase"/>
</dbReference>
<evidence type="ECO:0000259" key="5">
    <source>
        <dbReference type="PROSITE" id="PS51198"/>
    </source>
</evidence>
<evidence type="ECO:0000256" key="4">
    <source>
        <dbReference type="ARBA" id="ARBA00022840"/>
    </source>
</evidence>
<dbReference type="Gene3D" id="3.40.50.300">
    <property type="entry name" value="P-loop containing nucleotide triphosphate hydrolases"/>
    <property type="match status" value="3"/>
</dbReference>
<dbReference type="EMBL" id="UOFT01000068">
    <property type="protein sequence ID" value="VAW98571.1"/>
    <property type="molecule type" value="Genomic_DNA"/>
</dbReference>
<reference evidence="6" key="1">
    <citation type="submission" date="2018-06" db="EMBL/GenBank/DDBJ databases">
        <authorList>
            <person name="Zhirakovskaya E."/>
        </authorList>
    </citation>
    <scope>NUCLEOTIDE SEQUENCE</scope>
</reference>
<keyword evidence="2" id="KW-0378">Hydrolase</keyword>
<dbReference type="PANTHER" id="PTHR11070:SF2">
    <property type="entry name" value="ATP-DEPENDENT DNA HELICASE SRS2"/>
    <property type="match status" value="1"/>
</dbReference>
<name>A0A3B1A3C0_9ZZZZ</name>
<evidence type="ECO:0000313" key="6">
    <source>
        <dbReference type="EMBL" id="VAW98571.1"/>
    </source>
</evidence>
<dbReference type="InterPro" id="IPR014016">
    <property type="entry name" value="UvrD-like_ATP-bd"/>
</dbReference>
<dbReference type="AlphaFoldDB" id="A0A3B1A3C0"/>
<dbReference type="SUPFAM" id="SSF52540">
    <property type="entry name" value="P-loop containing nucleoside triphosphate hydrolases"/>
    <property type="match status" value="1"/>
</dbReference>
<evidence type="ECO:0000256" key="1">
    <source>
        <dbReference type="ARBA" id="ARBA00022741"/>
    </source>
</evidence>
<keyword evidence="1" id="KW-0547">Nucleotide-binding</keyword>
<feature type="domain" description="UvrD-like helicase ATP-binding" evidence="5">
    <location>
        <begin position="4"/>
        <end position="314"/>
    </location>
</feature>
<sequence length="680" mass="79614">MDNKLEPLDEIKKCITDNDNYVLQGGAGSGKTEILKQTLEYLAENYPTKKIVCITHTNLAVDEIKSRVGEGYTISTIHSFLNDCIKDYKKNLHEVIFELFRVDLMEREAIENYADEKKQKAEEHKKYKKIYGKYASRLFTVQKVKAAKVEGKRDYDKDPVGYNELLNSKISDLNSETSKQIENKESNKIKYNDTRFNSFRDLTYGHDGLLDISALLFERYPTIGRILQDKFDCIFIDEYQDTNEKVIDIFLNKFPDNNKTLIGLFGDSMQAIYGDGVGDVENYINDGTLKRINKEDNYRCSEQVVKFINNLRNDNLEQDVAFKKKVDGTFESISERQGSVEFYYSYSIEKPPPKSTPEEKQEYKGNYIKALDHLISKTLNGEKNYRQLKLTNKSIAFDAGFEILYNVFNDRFTDNKEAMDNHLAVLQLTDLFELCNAYKPHNNSGLSPDYNLVLSKLKKQGVGIKKISDKKEIKKKFDTVVNSDLSLYKTLEKAFDLKLLKKSEQYLGYLERRKTFLEEISNDTEFKTFRALYLAGKNTLTRIKDKLPELDEYEFDELKKKVQKEVFYNDLFSDKINFQELLNYFNYQNEYTQYITMHKTKGSSIDNVLVVLDEYFWDEYNFRHIYSDEADDDKKWKNQKLFYVACSRAKNNLKIVRLISDEDEKSELENRFGNIIEIVD</sequence>
<proteinExistence type="predicted"/>
<dbReference type="GO" id="GO:0005524">
    <property type="term" value="F:ATP binding"/>
    <property type="evidence" value="ECO:0007669"/>
    <property type="project" value="UniProtKB-KW"/>
</dbReference>
<gene>
    <name evidence="6" type="ORF">MNBD_GAMMA23-1672</name>
</gene>
<keyword evidence="3" id="KW-0347">Helicase</keyword>
<organism evidence="6">
    <name type="scientific">hydrothermal vent metagenome</name>
    <dbReference type="NCBI Taxonomy" id="652676"/>
    <lineage>
        <taxon>unclassified sequences</taxon>
        <taxon>metagenomes</taxon>
        <taxon>ecological metagenomes</taxon>
    </lineage>
</organism>
<dbReference type="GO" id="GO:0000725">
    <property type="term" value="P:recombinational repair"/>
    <property type="evidence" value="ECO:0007669"/>
    <property type="project" value="TreeGrafter"/>
</dbReference>
<evidence type="ECO:0000256" key="2">
    <source>
        <dbReference type="ARBA" id="ARBA00022801"/>
    </source>
</evidence>
<keyword evidence="4" id="KW-0067">ATP-binding</keyword>
<dbReference type="Pfam" id="PF00580">
    <property type="entry name" value="UvrD-helicase"/>
    <property type="match status" value="1"/>
</dbReference>
<accession>A0A3B1A3C0</accession>
<dbReference type="GO" id="GO:0003677">
    <property type="term" value="F:DNA binding"/>
    <property type="evidence" value="ECO:0007669"/>
    <property type="project" value="InterPro"/>
</dbReference>